<reference evidence="5" key="1">
    <citation type="submission" date="2020-10" db="EMBL/GenBank/DDBJ databases">
        <authorList>
            <person name="Gilroy R."/>
        </authorList>
    </citation>
    <scope>NUCLEOTIDE SEQUENCE</scope>
    <source>
        <strain evidence="5">ChiSxjej1B13-7958</strain>
    </source>
</reference>
<protein>
    <submittedName>
        <fullName evidence="5">Hemerythrin family protein</fullName>
    </submittedName>
</protein>
<evidence type="ECO:0000313" key="6">
    <source>
        <dbReference type="Proteomes" id="UP000824242"/>
    </source>
</evidence>
<dbReference type="InterPro" id="IPR035938">
    <property type="entry name" value="Hemerythrin-like_sf"/>
</dbReference>
<organism evidence="5 6">
    <name type="scientific">Candidatus Caccousia avicola</name>
    <dbReference type="NCBI Taxonomy" id="2840721"/>
    <lineage>
        <taxon>Bacteria</taxon>
        <taxon>Bacillati</taxon>
        <taxon>Bacillota</taxon>
        <taxon>Clostridia</taxon>
        <taxon>Eubacteriales</taxon>
        <taxon>Oscillospiraceae</taxon>
        <taxon>Oscillospiraceae incertae sedis</taxon>
        <taxon>Candidatus Caccousia</taxon>
    </lineage>
</organism>
<name>A0A9D1AP33_9FIRM</name>
<proteinExistence type="inferred from homology"/>
<dbReference type="SUPFAM" id="SSF47188">
    <property type="entry name" value="Hemerythrin-like"/>
    <property type="match status" value="1"/>
</dbReference>
<dbReference type="Pfam" id="PF01814">
    <property type="entry name" value="Hemerythrin"/>
    <property type="match status" value="1"/>
</dbReference>
<feature type="domain" description="Hemerythrin-like" evidence="4">
    <location>
        <begin position="12"/>
        <end position="127"/>
    </location>
</feature>
<dbReference type="InterPro" id="IPR012312">
    <property type="entry name" value="Hemerythrin-like"/>
</dbReference>
<dbReference type="GO" id="GO:0046872">
    <property type="term" value="F:metal ion binding"/>
    <property type="evidence" value="ECO:0007669"/>
    <property type="project" value="UniProtKB-KW"/>
</dbReference>
<evidence type="ECO:0000259" key="4">
    <source>
        <dbReference type="Pfam" id="PF01814"/>
    </source>
</evidence>
<dbReference type="PANTHER" id="PTHR37164:SF1">
    <property type="entry name" value="BACTERIOHEMERYTHRIN"/>
    <property type="match status" value="1"/>
</dbReference>
<dbReference type="EMBL" id="DVGZ01000110">
    <property type="protein sequence ID" value="HIR48019.1"/>
    <property type="molecule type" value="Genomic_DNA"/>
</dbReference>
<sequence length="133" mass="15114">MKYELTPDLLTGNALIDTEHRQLFQAINQLTEDCEKGKGRDSLEKTADFLVSYVAKHFSDEERLQITSKYPAYSTHKQFHEGYKQKLSAAVEEIKQKGPTIATLGKFNGVVAILVSHIRMEDKRLAAHVRHNS</sequence>
<accession>A0A9D1AP33</accession>
<dbReference type="AlphaFoldDB" id="A0A9D1AP33"/>
<dbReference type="CDD" id="cd12107">
    <property type="entry name" value="Hemerythrin"/>
    <property type="match status" value="1"/>
</dbReference>
<dbReference type="Gene3D" id="1.20.120.50">
    <property type="entry name" value="Hemerythrin-like"/>
    <property type="match status" value="1"/>
</dbReference>
<evidence type="ECO:0000256" key="3">
    <source>
        <dbReference type="ARBA" id="ARBA00023004"/>
    </source>
</evidence>
<dbReference type="Proteomes" id="UP000824242">
    <property type="component" value="Unassembled WGS sequence"/>
</dbReference>
<keyword evidence="3" id="KW-0408">Iron</keyword>
<keyword evidence="2" id="KW-0479">Metal-binding</keyword>
<evidence type="ECO:0000313" key="5">
    <source>
        <dbReference type="EMBL" id="HIR48019.1"/>
    </source>
</evidence>
<dbReference type="NCBIfam" id="TIGR02481">
    <property type="entry name" value="hemeryth_dom"/>
    <property type="match status" value="1"/>
</dbReference>
<gene>
    <name evidence="5" type="ORF">IAB89_10280</name>
</gene>
<evidence type="ECO:0000256" key="2">
    <source>
        <dbReference type="ARBA" id="ARBA00022723"/>
    </source>
</evidence>
<dbReference type="PANTHER" id="PTHR37164">
    <property type="entry name" value="BACTERIOHEMERYTHRIN"/>
    <property type="match status" value="1"/>
</dbReference>
<evidence type="ECO:0000256" key="1">
    <source>
        <dbReference type="ARBA" id="ARBA00010587"/>
    </source>
</evidence>
<reference evidence="5" key="2">
    <citation type="journal article" date="2021" name="PeerJ">
        <title>Extensive microbial diversity within the chicken gut microbiome revealed by metagenomics and culture.</title>
        <authorList>
            <person name="Gilroy R."/>
            <person name="Ravi A."/>
            <person name="Getino M."/>
            <person name="Pursley I."/>
            <person name="Horton D.L."/>
            <person name="Alikhan N.F."/>
            <person name="Baker D."/>
            <person name="Gharbi K."/>
            <person name="Hall N."/>
            <person name="Watson M."/>
            <person name="Adriaenssens E.M."/>
            <person name="Foster-Nyarko E."/>
            <person name="Jarju S."/>
            <person name="Secka A."/>
            <person name="Antonio M."/>
            <person name="Oren A."/>
            <person name="Chaudhuri R.R."/>
            <person name="La Ragione R."/>
            <person name="Hildebrand F."/>
            <person name="Pallen M.J."/>
        </authorList>
    </citation>
    <scope>NUCLEOTIDE SEQUENCE</scope>
    <source>
        <strain evidence="5">ChiSxjej1B13-7958</strain>
    </source>
</reference>
<dbReference type="InterPro" id="IPR012827">
    <property type="entry name" value="Hemerythrin_metal-bd"/>
</dbReference>
<comment type="caution">
    <text evidence="5">The sequence shown here is derived from an EMBL/GenBank/DDBJ whole genome shotgun (WGS) entry which is preliminary data.</text>
</comment>
<dbReference type="InterPro" id="IPR050669">
    <property type="entry name" value="Hemerythrin"/>
</dbReference>
<comment type="similarity">
    <text evidence="1">Belongs to the hemerythrin family.</text>
</comment>